<dbReference type="AlphaFoldDB" id="A0A9Q5N837"/>
<keyword evidence="2" id="KW-1185">Reference proteome</keyword>
<proteinExistence type="predicted"/>
<organism evidence="1 2">
    <name type="scientific">Sanghuangporus baumii</name>
    <name type="common">Phellinus baumii</name>
    <dbReference type="NCBI Taxonomy" id="108892"/>
    <lineage>
        <taxon>Eukaryota</taxon>
        <taxon>Fungi</taxon>
        <taxon>Dikarya</taxon>
        <taxon>Basidiomycota</taxon>
        <taxon>Agaricomycotina</taxon>
        <taxon>Agaricomycetes</taxon>
        <taxon>Hymenochaetales</taxon>
        <taxon>Hymenochaetaceae</taxon>
        <taxon>Sanghuangporus</taxon>
    </lineage>
</organism>
<evidence type="ECO:0000313" key="1">
    <source>
        <dbReference type="EMBL" id="OCB87466.1"/>
    </source>
</evidence>
<dbReference type="OrthoDB" id="3147730at2759"/>
<dbReference type="Proteomes" id="UP000757232">
    <property type="component" value="Unassembled WGS sequence"/>
</dbReference>
<sequence>MDDLLSYDAILFPADGRPPQVVELPTSPLTRTNPQTGQLILVSVMPHPEVHMDTIADLPNQRAWRVQLVESLDGMTKSFANPYIIFYPVVSRTGAPFPVNRAIREIQGNSFNESSAWRGNIVVAKYRGGGSDPFICLIDISMADFPILKNYFLNRGPSSQVGSGPTLRVESS</sequence>
<name>A0A9Q5N837_SANBA</name>
<gene>
    <name evidence="1" type="ORF">A7U60_g5371</name>
</gene>
<accession>A0A9Q5N837</accession>
<dbReference type="EMBL" id="LNZH02000191">
    <property type="protein sequence ID" value="OCB87466.1"/>
    <property type="molecule type" value="Genomic_DNA"/>
</dbReference>
<evidence type="ECO:0000313" key="2">
    <source>
        <dbReference type="Proteomes" id="UP000757232"/>
    </source>
</evidence>
<protein>
    <submittedName>
        <fullName evidence="1">Uncharacterized protein</fullName>
    </submittedName>
</protein>
<comment type="caution">
    <text evidence="1">The sequence shown here is derived from an EMBL/GenBank/DDBJ whole genome shotgun (WGS) entry which is preliminary data.</text>
</comment>
<reference evidence="1" key="1">
    <citation type="submission" date="2016-06" db="EMBL/GenBank/DDBJ databases">
        <title>Draft Genome sequence of the fungus Inonotus baumii.</title>
        <authorList>
            <person name="Zhu H."/>
            <person name="Lin W."/>
        </authorList>
    </citation>
    <scope>NUCLEOTIDE SEQUENCE</scope>
    <source>
        <strain evidence="1">821</strain>
    </source>
</reference>